<name>A0A5M3MVL1_CONPW</name>
<gene>
    <name evidence="5" type="ORF">CONPUDRAFT_136019</name>
</gene>
<evidence type="ECO:0000313" key="6">
    <source>
        <dbReference type="Proteomes" id="UP000053558"/>
    </source>
</evidence>
<dbReference type="GeneID" id="19200841"/>
<dbReference type="GO" id="GO:0008270">
    <property type="term" value="F:zinc ion binding"/>
    <property type="evidence" value="ECO:0007669"/>
    <property type="project" value="UniProtKB-KW"/>
</dbReference>
<feature type="region of interest" description="Disordered" evidence="3">
    <location>
        <begin position="1"/>
        <end position="53"/>
    </location>
</feature>
<dbReference type="GO" id="GO:0006397">
    <property type="term" value="P:mRNA processing"/>
    <property type="evidence" value="ECO:0007669"/>
    <property type="project" value="UniProtKB-KW"/>
</dbReference>
<dbReference type="SUPFAM" id="SSF57756">
    <property type="entry name" value="Retrovirus zinc finger-like domains"/>
    <property type="match status" value="1"/>
</dbReference>
<evidence type="ECO:0000256" key="3">
    <source>
        <dbReference type="SAM" id="MobiDB-lite"/>
    </source>
</evidence>
<sequence length="432" mass="47416">MPTQSQFNILDGGGTAGPAPPPVPSSQGHMDTESNGIGSPPPPLVEPDPEPPIFVEADARGYGAGHVFHLPVHEEVEYWRNLATAVLAHQRPDLSGHQGIKVASPLQFSGEDRSLYETFIRAVRANFIANPTRFGIDDNDDEKSRLRVVYATSFMQTGPAAEWANQLPSPWPGTWTAFEEGFQKRFDLRDKMQTAWNELESMEYSRFADADTFFTRVDTLAARAHISNESLVRLVQRKLPFGIANQINTHRTARTYEDWKEEAIAYAHENQNLAIIRGYQPRTQAANNSAARGRASTASAPIPVRAAAPFRAAAAPPFAVAPPVSRAAAAPTPALAPALPMGEPMDVDAARNRRARGPFRGACFNCRQPGHLRADCPLLAPPTIRALHDRWTSIPDETKEEVVQAVNKIFENGGEWEKVEREEVKGEGSSGF</sequence>
<dbReference type="AlphaFoldDB" id="A0A5M3MVL1"/>
<evidence type="ECO:0000256" key="1">
    <source>
        <dbReference type="ARBA" id="ARBA00022664"/>
    </source>
</evidence>
<feature type="domain" description="CCHC-type" evidence="4">
    <location>
        <begin position="363"/>
        <end position="377"/>
    </location>
</feature>
<proteinExistence type="predicted"/>
<keyword evidence="6" id="KW-1185">Reference proteome</keyword>
<reference evidence="6" key="1">
    <citation type="journal article" date="2012" name="Science">
        <title>The Paleozoic origin of enzymatic lignin decomposition reconstructed from 31 fungal genomes.</title>
        <authorList>
            <person name="Floudas D."/>
            <person name="Binder M."/>
            <person name="Riley R."/>
            <person name="Barry K."/>
            <person name="Blanchette R.A."/>
            <person name="Henrissat B."/>
            <person name="Martinez A.T."/>
            <person name="Otillar R."/>
            <person name="Spatafora J.W."/>
            <person name="Yadav J.S."/>
            <person name="Aerts A."/>
            <person name="Benoit I."/>
            <person name="Boyd A."/>
            <person name="Carlson A."/>
            <person name="Copeland A."/>
            <person name="Coutinho P.M."/>
            <person name="de Vries R.P."/>
            <person name="Ferreira P."/>
            <person name="Findley K."/>
            <person name="Foster B."/>
            <person name="Gaskell J."/>
            <person name="Glotzer D."/>
            <person name="Gorecki P."/>
            <person name="Heitman J."/>
            <person name="Hesse C."/>
            <person name="Hori C."/>
            <person name="Igarashi K."/>
            <person name="Jurgens J.A."/>
            <person name="Kallen N."/>
            <person name="Kersten P."/>
            <person name="Kohler A."/>
            <person name="Kuees U."/>
            <person name="Kumar T.K.A."/>
            <person name="Kuo A."/>
            <person name="LaButti K."/>
            <person name="Larrondo L.F."/>
            <person name="Lindquist E."/>
            <person name="Ling A."/>
            <person name="Lombard V."/>
            <person name="Lucas S."/>
            <person name="Lundell T."/>
            <person name="Martin R."/>
            <person name="McLaughlin D.J."/>
            <person name="Morgenstern I."/>
            <person name="Morin E."/>
            <person name="Murat C."/>
            <person name="Nagy L.G."/>
            <person name="Nolan M."/>
            <person name="Ohm R.A."/>
            <person name="Patyshakuliyeva A."/>
            <person name="Rokas A."/>
            <person name="Ruiz-Duenas F.J."/>
            <person name="Sabat G."/>
            <person name="Salamov A."/>
            <person name="Samejima M."/>
            <person name="Schmutz J."/>
            <person name="Slot J.C."/>
            <person name="St John F."/>
            <person name="Stenlid J."/>
            <person name="Sun H."/>
            <person name="Sun S."/>
            <person name="Syed K."/>
            <person name="Tsang A."/>
            <person name="Wiebenga A."/>
            <person name="Young D."/>
            <person name="Pisabarro A."/>
            <person name="Eastwood D.C."/>
            <person name="Martin F."/>
            <person name="Cullen D."/>
            <person name="Grigoriev I.V."/>
            <person name="Hibbett D.S."/>
        </authorList>
    </citation>
    <scope>NUCLEOTIDE SEQUENCE [LARGE SCALE GENOMIC DNA]</scope>
    <source>
        <strain evidence="6">RWD-64-598 SS2</strain>
    </source>
</reference>
<dbReference type="GO" id="GO:0003676">
    <property type="term" value="F:nucleic acid binding"/>
    <property type="evidence" value="ECO:0007669"/>
    <property type="project" value="InterPro"/>
</dbReference>
<protein>
    <recommendedName>
        <fullName evidence="4">CCHC-type domain-containing protein</fullName>
    </recommendedName>
</protein>
<dbReference type="RefSeq" id="XP_007766724.1">
    <property type="nucleotide sequence ID" value="XM_007768534.1"/>
</dbReference>
<dbReference type="EMBL" id="JH711576">
    <property type="protein sequence ID" value="EIW82745.1"/>
    <property type="molecule type" value="Genomic_DNA"/>
</dbReference>
<dbReference type="InterPro" id="IPR001878">
    <property type="entry name" value="Znf_CCHC"/>
</dbReference>
<keyword evidence="1" id="KW-0507">mRNA processing</keyword>
<evidence type="ECO:0000256" key="2">
    <source>
        <dbReference type="PROSITE-ProRule" id="PRU00047"/>
    </source>
</evidence>
<dbReference type="SMART" id="SM00343">
    <property type="entry name" value="ZnF_C2HC"/>
    <property type="match status" value="1"/>
</dbReference>
<dbReference type="KEGG" id="cput:CONPUDRAFT_136019"/>
<keyword evidence="2" id="KW-0862">Zinc</keyword>
<dbReference type="OrthoDB" id="115217at2759"/>
<dbReference type="OMA" id="WVEHARI"/>
<dbReference type="InterPro" id="IPR036875">
    <property type="entry name" value="Znf_CCHC_sf"/>
</dbReference>
<dbReference type="Gene3D" id="4.10.60.10">
    <property type="entry name" value="Zinc finger, CCHC-type"/>
    <property type="match status" value="1"/>
</dbReference>
<dbReference type="PROSITE" id="PS50158">
    <property type="entry name" value="ZF_CCHC"/>
    <property type="match status" value="1"/>
</dbReference>
<comment type="caution">
    <text evidence="5">The sequence shown here is derived from an EMBL/GenBank/DDBJ whole genome shotgun (WGS) entry which is preliminary data.</text>
</comment>
<accession>A0A5M3MVL1</accession>
<dbReference type="Pfam" id="PF03732">
    <property type="entry name" value="Retrotrans_gag"/>
    <property type="match status" value="1"/>
</dbReference>
<organism evidence="5 6">
    <name type="scientific">Coniophora puteana (strain RWD-64-598)</name>
    <name type="common">Brown rot fungus</name>
    <dbReference type="NCBI Taxonomy" id="741705"/>
    <lineage>
        <taxon>Eukaryota</taxon>
        <taxon>Fungi</taxon>
        <taxon>Dikarya</taxon>
        <taxon>Basidiomycota</taxon>
        <taxon>Agaricomycotina</taxon>
        <taxon>Agaricomycetes</taxon>
        <taxon>Agaricomycetidae</taxon>
        <taxon>Boletales</taxon>
        <taxon>Coniophorineae</taxon>
        <taxon>Coniophoraceae</taxon>
        <taxon>Coniophora</taxon>
    </lineage>
</organism>
<evidence type="ECO:0000259" key="4">
    <source>
        <dbReference type="PROSITE" id="PS50158"/>
    </source>
</evidence>
<dbReference type="Pfam" id="PF00098">
    <property type="entry name" value="zf-CCHC"/>
    <property type="match status" value="1"/>
</dbReference>
<dbReference type="InterPro" id="IPR005162">
    <property type="entry name" value="Retrotrans_gag_dom"/>
</dbReference>
<feature type="compositionally biased region" description="Pro residues" evidence="3">
    <location>
        <begin position="39"/>
        <end position="52"/>
    </location>
</feature>
<keyword evidence="2" id="KW-0479">Metal-binding</keyword>
<keyword evidence="2" id="KW-0863">Zinc-finger</keyword>
<dbReference type="Proteomes" id="UP000053558">
    <property type="component" value="Unassembled WGS sequence"/>
</dbReference>
<evidence type="ECO:0000313" key="5">
    <source>
        <dbReference type="EMBL" id="EIW82745.1"/>
    </source>
</evidence>